<dbReference type="InterPro" id="IPR036421">
    <property type="entry name" value="Fe_dep_repressor_sf"/>
</dbReference>
<keyword evidence="5" id="KW-0678">Repressor</keyword>
<dbReference type="InterPro" id="IPR001367">
    <property type="entry name" value="Fe_dep_repressor"/>
</dbReference>
<keyword evidence="6" id="KW-0805">Transcription regulation</keyword>
<feature type="domain" description="HTH dtxR-type" evidence="12">
    <location>
        <begin position="22"/>
        <end position="83"/>
    </location>
</feature>
<evidence type="ECO:0000256" key="9">
    <source>
        <dbReference type="ARBA" id="ARBA00023163"/>
    </source>
</evidence>
<name>A0A926D1B0_9FIRM</name>
<dbReference type="GO" id="GO:0046914">
    <property type="term" value="F:transition metal ion binding"/>
    <property type="evidence" value="ECO:0007669"/>
    <property type="project" value="InterPro"/>
</dbReference>
<dbReference type="InterPro" id="IPR036390">
    <property type="entry name" value="WH_DNA-bd_sf"/>
</dbReference>
<dbReference type="GO" id="GO:0003700">
    <property type="term" value="F:DNA-binding transcription factor activity"/>
    <property type="evidence" value="ECO:0007669"/>
    <property type="project" value="InterPro"/>
</dbReference>
<proteinExistence type="inferred from homology"/>
<evidence type="ECO:0000256" key="7">
    <source>
        <dbReference type="ARBA" id="ARBA00023125"/>
    </source>
</evidence>
<dbReference type="Pfam" id="PF02742">
    <property type="entry name" value="Fe_dep_repr_C"/>
    <property type="match status" value="1"/>
</dbReference>
<dbReference type="Gene3D" id="1.10.60.10">
    <property type="entry name" value="Iron dependent repressor, metal binding and dimerisation domain"/>
    <property type="match status" value="1"/>
</dbReference>
<keyword evidence="14" id="KW-1185">Reference proteome</keyword>
<dbReference type="PANTHER" id="PTHR33238">
    <property type="entry name" value="IRON (METAL) DEPENDENT REPRESSOR, DTXR FAMILY"/>
    <property type="match status" value="1"/>
</dbReference>
<dbReference type="InterPro" id="IPR050536">
    <property type="entry name" value="DtxR_MntR_Metal-Reg"/>
</dbReference>
<evidence type="ECO:0000256" key="8">
    <source>
        <dbReference type="ARBA" id="ARBA00023159"/>
    </source>
</evidence>
<evidence type="ECO:0000256" key="5">
    <source>
        <dbReference type="ARBA" id="ARBA00022491"/>
    </source>
</evidence>
<dbReference type="PROSITE" id="PS50944">
    <property type="entry name" value="HTH_DTXR"/>
    <property type="match status" value="1"/>
</dbReference>
<dbReference type="GO" id="GO:0046983">
    <property type="term" value="F:protein dimerization activity"/>
    <property type="evidence" value="ECO:0007669"/>
    <property type="project" value="InterPro"/>
</dbReference>
<evidence type="ECO:0000256" key="2">
    <source>
        <dbReference type="ARBA" id="ARBA00007871"/>
    </source>
</evidence>
<evidence type="ECO:0000256" key="3">
    <source>
        <dbReference type="ARBA" id="ARBA00011738"/>
    </source>
</evidence>
<evidence type="ECO:0000256" key="11">
    <source>
        <dbReference type="ARBA" id="ARBA00032593"/>
    </source>
</evidence>
<dbReference type="SMART" id="SM00529">
    <property type="entry name" value="HTH_DTXR"/>
    <property type="match status" value="1"/>
</dbReference>
<keyword evidence="10" id="KW-0464">Manganese</keyword>
<protein>
    <recommendedName>
        <fullName evidence="11">Manganese transport regulator</fullName>
    </recommendedName>
</protein>
<dbReference type="InterPro" id="IPR022687">
    <property type="entry name" value="HTH_DTXR"/>
</dbReference>
<dbReference type="InterPro" id="IPR036388">
    <property type="entry name" value="WH-like_DNA-bd_sf"/>
</dbReference>
<comment type="subunit">
    <text evidence="3">Homodimer.</text>
</comment>
<evidence type="ECO:0000256" key="4">
    <source>
        <dbReference type="ARBA" id="ARBA00022490"/>
    </source>
</evidence>
<dbReference type="PANTHER" id="PTHR33238:SF11">
    <property type="entry name" value="TRANSCRIPTIONAL REGULATOR MNTR"/>
    <property type="match status" value="1"/>
</dbReference>
<comment type="subcellular location">
    <subcellularLocation>
        <location evidence="1">Cytoplasm</location>
    </subcellularLocation>
</comment>
<comment type="similarity">
    <text evidence="2">Belongs to the DtxR/MntR family.</text>
</comment>
<dbReference type="InterPro" id="IPR022689">
    <property type="entry name" value="Iron_dep_repressor"/>
</dbReference>
<dbReference type="GO" id="GO:0003677">
    <property type="term" value="F:DNA binding"/>
    <property type="evidence" value="ECO:0007669"/>
    <property type="project" value="UniProtKB-KW"/>
</dbReference>
<dbReference type="RefSeq" id="WP_249314519.1">
    <property type="nucleotide sequence ID" value="NZ_JACRSR010000001.1"/>
</dbReference>
<organism evidence="13 14">
    <name type="scientific">Gehongia tenuis</name>
    <dbReference type="NCBI Taxonomy" id="2763655"/>
    <lineage>
        <taxon>Bacteria</taxon>
        <taxon>Bacillati</taxon>
        <taxon>Bacillota</taxon>
        <taxon>Clostridia</taxon>
        <taxon>Christensenellales</taxon>
        <taxon>Christensenellaceae</taxon>
        <taxon>Gehongia</taxon>
    </lineage>
</organism>
<dbReference type="Gene3D" id="1.10.10.10">
    <property type="entry name" value="Winged helix-like DNA-binding domain superfamily/Winged helix DNA-binding domain"/>
    <property type="match status" value="1"/>
</dbReference>
<evidence type="ECO:0000256" key="6">
    <source>
        <dbReference type="ARBA" id="ARBA00023015"/>
    </source>
</evidence>
<evidence type="ECO:0000259" key="12">
    <source>
        <dbReference type="PROSITE" id="PS50944"/>
    </source>
</evidence>
<dbReference type="EMBL" id="JACRSR010000001">
    <property type="protein sequence ID" value="MBC8530545.1"/>
    <property type="molecule type" value="Genomic_DNA"/>
</dbReference>
<sequence>MTGFKTVRGYTGENRLMEETGLTTAMEDYVEMLRRLSPNGAPVKSGDLARALSVSDPSASKMAGRLLALGLIAHEKHGALTLTAEGQKLGDHLLARHREVESLLLNLGIRREVLRQAELIEHHFTEEAMVRIAKFNRYVRENPGNFVSFWKDV</sequence>
<dbReference type="AlphaFoldDB" id="A0A926D1B0"/>
<comment type="caution">
    <text evidence="13">The sequence shown here is derived from an EMBL/GenBank/DDBJ whole genome shotgun (WGS) entry which is preliminary data.</text>
</comment>
<dbReference type="Pfam" id="PF01325">
    <property type="entry name" value="Fe_dep_repress"/>
    <property type="match status" value="1"/>
</dbReference>
<keyword evidence="7" id="KW-0238">DNA-binding</keyword>
<dbReference type="GO" id="GO:0005737">
    <property type="term" value="C:cytoplasm"/>
    <property type="evidence" value="ECO:0007669"/>
    <property type="project" value="UniProtKB-SubCell"/>
</dbReference>
<evidence type="ECO:0000313" key="13">
    <source>
        <dbReference type="EMBL" id="MBC8530545.1"/>
    </source>
</evidence>
<accession>A0A926D1B0</accession>
<evidence type="ECO:0000313" key="14">
    <source>
        <dbReference type="Proteomes" id="UP000623172"/>
    </source>
</evidence>
<evidence type="ECO:0000256" key="1">
    <source>
        <dbReference type="ARBA" id="ARBA00004496"/>
    </source>
</evidence>
<keyword evidence="4" id="KW-0963">Cytoplasm</keyword>
<keyword evidence="8" id="KW-0010">Activator</keyword>
<evidence type="ECO:0000256" key="10">
    <source>
        <dbReference type="ARBA" id="ARBA00023211"/>
    </source>
</evidence>
<keyword evidence="9" id="KW-0804">Transcription</keyword>
<dbReference type="Proteomes" id="UP000623172">
    <property type="component" value="Unassembled WGS sequence"/>
</dbReference>
<reference evidence="13" key="1">
    <citation type="submission" date="2020-08" db="EMBL/GenBank/DDBJ databases">
        <title>Genome public.</title>
        <authorList>
            <person name="Liu C."/>
            <person name="Sun Q."/>
        </authorList>
    </citation>
    <scope>NUCLEOTIDE SEQUENCE</scope>
    <source>
        <strain evidence="13">NSJ-53</strain>
    </source>
</reference>
<gene>
    <name evidence="13" type="ORF">H8696_01615</name>
</gene>
<dbReference type="SUPFAM" id="SSF46785">
    <property type="entry name" value="Winged helix' DNA-binding domain"/>
    <property type="match status" value="1"/>
</dbReference>